<keyword evidence="6 8" id="KW-0408">Iron</keyword>
<evidence type="ECO:0000313" key="9">
    <source>
        <dbReference type="EMBL" id="RWA06927.1"/>
    </source>
</evidence>
<dbReference type="AlphaFoldDB" id="A0A439CY20"/>
<dbReference type="InterPro" id="IPR050196">
    <property type="entry name" value="Cytochrome_P450_Monoox"/>
</dbReference>
<evidence type="ECO:0008006" key="11">
    <source>
        <dbReference type="Google" id="ProtNLM"/>
    </source>
</evidence>
<dbReference type="PANTHER" id="PTHR24291:SF50">
    <property type="entry name" value="BIFUNCTIONAL ALBAFLAVENONE MONOOXYGENASE_TERPENE SYNTHASE"/>
    <property type="match status" value="1"/>
</dbReference>
<name>A0A439CY20_9PEZI</name>
<dbReference type="PRINTS" id="PR00385">
    <property type="entry name" value="P450"/>
</dbReference>
<accession>A0A439CY20</accession>
<dbReference type="EMBL" id="RYZI01000297">
    <property type="protein sequence ID" value="RWA06927.1"/>
    <property type="molecule type" value="Genomic_DNA"/>
</dbReference>
<evidence type="ECO:0000256" key="7">
    <source>
        <dbReference type="ARBA" id="ARBA00023033"/>
    </source>
</evidence>
<comment type="similarity">
    <text evidence="2">Belongs to the cytochrome P450 family.</text>
</comment>
<evidence type="ECO:0000256" key="3">
    <source>
        <dbReference type="ARBA" id="ARBA00022617"/>
    </source>
</evidence>
<dbReference type="PRINTS" id="PR00465">
    <property type="entry name" value="EP450IV"/>
</dbReference>
<evidence type="ECO:0000256" key="8">
    <source>
        <dbReference type="PIRSR" id="PIRSR602403-1"/>
    </source>
</evidence>
<protein>
    <recommendedName>
        <fullName evidence="11">Cytochrome P450</fullName>
    </recommendedName>
</protein>
<proteinExistence type="inferred from homology"/>
<dbReference type="SUPFAM" id="SSF48264">
    <property type="entry name" value="Cytochrome P450"/>
    <property type="match status" value="1"/>
</dbReference>
<evidence type="ECO:0000256" key="6">
    <source>
        <dbReference type="ARBA" id="ARBA00023004"/>
    </source>
</evidence>
<gene>
    <name evidence="9" type="ORF">EKO27_g8184</name>
</gene>
<dbReference type="STRING" id="363999.A0A439CY20"/>
<reference evidence="9 10" key="1">
    <citation type="submission" date="2018-12" db="EMBL/GenBank/DDBJ databases">
        <title>Draft genome sequence of Xylaria grammica IHI A82.</title>
        <authorList>
            <person name="Buettner E."/>
            <person name="Kellner H."/>
        </authorList>
    </citation>
    <scope>NUCLEOTIDE SEQUENCE [LARGE SCALE GENOMIC DNA]</scope>
    <source>
        <strain evidence="9 10">IHI A82</strain>
    </source>
</reference>
<evidence type="ECO:0000256" key="1">
    <source>
        <dbReference type="ARBA" id="ARBA00001971"/>
    </source>
</evidence>
<keyword evidence="10" id="KW-1185">Reference proteome</keyword>
<dbReference type="GO" id="GO:0005506">
    <property type="term" value="F:iron ion binding"/>
    <property type="evidence" value="ECO:0007669"/>
    <property type="project" value="InterPro"/>
</dbReference>
<dbReference type="Proteomes" id="UP000286045">
    <property type="component" value="Unassembled WGS sequence"/>
</dbReference>
<keyword evidence="7" id="KW-0503">Monooxygenase</keyword>
<keyword evidence="5" id="KW-0560">Oxidoreductase</keyword>
<dbReference type="GO" id="GO:0016705">
    <property type="term" value="F:oxidoreductase activity, acting on paired donors, with incorporation or reduction of molecular oxygen"/>
    <property type="evidence" value="ECO:0007669"/>
    <property type="project" value="InterPro"/>
</dbReference>
<keyword evidence="3 8" id="KW-0349">Heme</keyword>
<dbReference type="PANTHER" id="PTHR24291">
    <property type="entry name" value="CYTOCHROME P450 FAMILY 4"/>
    <property type="match status" value="1"/>
</dbReference>
<organism evidence="9 10">
    <name type="scientific">Xylaria grammica</name>
    <dbReference type="NCBI Taxonomy" id="363999"/>
    <lineage>
        <taxon>Eukaryota</taxon>
        <taxon>Fungi</taxon>
        <taxon>Dikarya</taxon>
        <taxon>Ascomycota</taxon>
        <taxon>Pezizomycotina</taxon>
        <taxon>Sordariomycetes</taxon>
        <taxon>Xylariomycetidae</taxon>
        <taxon>Xylariales</taxon>
        <taxon>Xylariaceae</taxon>
        <taxon>Xylaria</taxon>
    </lineage>
</organism>
<sequence>MDFRPICRPVVFIASHDMAEQISKATKLFPASVPKFDLSHLKPVIGPTSILSAYGEEWRSLRKRFNHGFSSQHLLTLIPTMADRTIVFARQLDSLSKVGNKFSLVSLSMHLTFDIIGSVIMDVDLNAQDVDPSQRSELVRSFTELLDAYWDDQIHIPWWLKIRTVLRRRRLGRRVERILKSIIRRKYEEQQANLDKNHGQQLSILSLSLQNTKTLSPDILDLTCDQLKTFLLAGHDTPSATIGWIFYELSRNPRALSAVRSELDDIFGPQTEPEGIYAQLVAPGGADLVCRMLYIMAVIKETLRLHTPASTARYSAAGTGLTVRTPTGDELCVDDMVVYNCSAIIHRDPAIYGDTADHFVPERWLSSTQSLSRSDQYASTMPVPCGAWRLFERGPRGCIGQEFASIEIRVLIAMIARRYEFTKVGLGELVLTEEDRRPILGDDGRYKVRSHMYNVSSQTPYPLEQEDDGWVWILTNVRVDATDYSQAGGRYDDDGGGYW</sequence>
<dbReference type="Pfam" id="PF00067">
    <property type="entry name" value="p450"/>
    <property type="match status" value="1"/>
</dbReference>
<evidence type="ECO:0000256" key="5">
    <source>
        <dbReference type="ARBA" id="ARBA00023002"/>
    </source>
</evidence>
<dbReference type="InterPro" id="IPR036396">
    <property type="entry name" value="Cyt_P450_sf"/>
</dbReference>
<comment type="cofactor">
    <cofactor evidence="1 8">
        <name>heme</name>
        <dbReference type="ChEBI" id="CHEBI:30413"/>
    </cofactor>
</comment>
<dbReference type="GO" id="GO:0020037">
    <property type="term" value="F:heme binding"/>
    <property type="evidence" value="ECO:0007669"/>
    <property type="project" value="InterPro"/>
</dbReference>
<evidence type="ECO:0000256" key="2">
    <source>
        <dbReference type="ARBA" id="ARBA00010617"/>
    </source>
</evidence>
<dbReference type="Gene3D" id="1.10.630.10">
    <property type="entry name" value="Cytochrome P450"/>
    <property type="match status" value="1"/>
</dbReference>
<dbReference type="GO" id="GO:0004497">
    <property type="term" value="F:monooxygenase activity"/>
    <property type="evidence" value="ECO:0007669"/>
    <property type="project" value="UniProtKB-KW"/>
</dbReference>
<comment type="caution">
    <text evidence="9">The sequence shown here is derived from an EMBL/GenBank/DDBJ whole genome shotgun (WGS) entry which is preliminary data.</text>
</comment>
<keyword evidence="4 8" id="KW-0479">Metal-binding</keyword>
<dbReference type="InterPro" id="IPR001128">
    <property type="entry name" value="Cyt_P450"/>
</dbReference>
<feature type="binding site" description="axial binding residue" evidence="8">
    <location>
        <position position="398"/>
    </location>
    <ligand>
        <name>heme</name>
        <dbReference type="ChEBI" id="CHEBI:30413"/>
    </ligand>
    <ligandPart>
        <name>Fe</name>
        <dbReference type="ChEBI" id="CHEBI:18248"/>
    </ligandPart>
</feature>
<dbReference type="CDD" id="cd11051">
    <property type="entry name" value="CYP59-like"/>
    <property type="match status" value="1"/>
</dbReference>
<dbReference type="InterPro" id="IPR002403">
    <property type="entry name" value="Cyt_P450_E_grp-IV"/>
</dbReference>
<evidence type="ECO:0000313" key="10">
    <source>
        <dbReference type="Proteomes" id="UP000286045"/>
    </source>
</evidence>
<evidence type="ECO:0000256" key="4">
    <source>
        <dbReference type="ARBA" id="ARBA00022723"/>
    </source>
</evidence>